<evidence type="ECO:0000313" key="7">
    <source>
        <dbReference type="EMBL" id="GGC87364.1"/>
    </source>
</evidence>
<dbReference type="Pfam" id="PF00440">
    <property type="entry name" value="TetR_N"/>
    <property type="match status" value="1"/>
</dbReference>
<evidence type="ECO:0000256" key="5">
    <source>
        <dbReference type="SAM" id="MobiDB-lite"/>
    </source>
</evidence>
<dbReference type="PRINTS" id="PR00455">
    <property type="entry name" value="HTHTETR"/>
</dbReference>
<evidence type="ECO:0000259" key="6">
    <source>
        <dbReference type="PROSITE" id="PS50977"/>
    </source>
</evidence>
<organism evidence="7 8">
    <name type="scientific">Chelatococcus reniformis</name>
    <dbReference type="NCBI Taxonomy" id="1494448"/>
    <lineage>
        <taxon>Bacteria</taxon>
        <taxon>Pseudomonadati</taxon>
        <taxon>Pseudomonadota</taxon>
        <taxon>Alphaproteobacteria</taxon>
        <taxon>Hyphomicrobiales</taxon>
        <taxon>Chelatococcaceae</taxon>
        <taxon>Chelatococcus</taxon>
    </lineage>
</organism>
<keyword evidence="3" id="KW-0804">Transcription</keyword>
<dbReference type="PROSITE" id="PS50977">
    <property type="entry name" value="HTH_TETR_2"/>
    <property type="match status" value="1"/>
</dbReference>
<dbReference type="Gene3D" id="1.10.357.10">
    <property type="entry name" value="Tetracycline Repressor, domain 2"/>
    <property type="match status" value="1"/>
</dbReference>
<dbReference type="InterPro" id="IPR050109">
    <property type="entry name" value="HTH-type_TetR-like_transc_reg"/>
</dbReference>
<accession>A0A916XMN1</accession>
<feature type="DNA-binding region" description="H-T-H motif" evidence="4">
    <location>
        <begin position="66"/>
        <end position="85"/>
    </location>
</feature>
<dbReference type="EMBL" id="BMGG01000010">
    <property type="protein sequence ID" value="GGC87364.1"/>
    <property type="molecule type" value="Genomic_DNA"/>
</dbReference>
<dbReference type="GO" id="GO:0003700">
    <property type="term" value="F:DNA-binding transcription factor activity"/>
    <property type="evidence" value="ECO:0007669"/>
    <property type="project" value="TreeGrafter"/>
</dbReference>
<dbReference type="SUPFAM" id="SSF46689">
    <property type="entry name" value="Homeodomain-like"/>
    <property type="match status" value="1"/>
</dbReference>
<gene>
    <name evidence="7" type="ORF">GCM10010994_51660</name>
</gene>
<dbReference type="GO" id="GO:0000976">
    <property type="term" value="F:transcription cis-regulatory region binding"/>
    <property type="evidence" value="ECO:0007669"/>
    <property type="project" value="TreeGrafter"/>
</dbReference>
<dbReference type="AlphaFoldDB" id="A0A916XMN1"/>
<feature type="domain" description="HTH tetR-type" evidence="6">
    <location>
        <begin position="43"/>
        <end position="103"/>
    </location>
</feature>
<dbReference type="InterPro" id="IPR009057">
    <property type="entry name" value="Homeodomain-like_sf"/>
</dbReference>
<comment type="caution">
    <text evidence="7">The sequence shown here is derived from an EMBL/GenBank/DDBJ whole genome shotgun (WGS) entry which is preliminary data.</text>
</comment>
<evidence type="ECO:0000256" key="4">
    <source>
        <dbReference type="PROSITE-ProRule" id="PRU00335"/>
    </source>
</evidence>
<sequence>MNDRGTGGSAALRSARPNEDRMPAPSPRKATAPIRRGRTRKAENTEARLIAAAFDVVSRLGFAKATIGRITKRAKVSHGTFYNYFTSRQDIFDLLPEIFGQSMFAFVRQGVPAELAGLDREVARFEQYLAFIARNRWGGRLIYEAVTFAPRGYERYIVQVRDGFLRALRRAIAAGDIPPLPDDELVVIVEMLMSIREGMARLYFTEATRHTAVPPVLSATYRKAVARLLFTQDAAEAAPIVHHRAAGG</sequence>
<feature type="region of interest" description="Disordered" evidence="5">
    <location>
        <begin position="1"/>
        <end position="42"/>
    </location>
</feature>
<proteinExistence type="predicted"/>
<name>A0A916XMN1_9HYPH</name>
<evidence type="ECO:0000256" key="1">
    <source>
        <dbReference type="ARBA" id="ARBA00023015"/>
    </source>
</evidence>
<reference evidence="7" key="2">
    <citation type="submission" date="2020-09" db="EMBL/GenBank/DDBJ databases">
        <authorList>
            <person name="Sun Q."/>
            <person name="Zhou Y."/>
        </authorList>
    </citation>
    <scope>NUCLEOTIDE SEQUENCE</scope>
    <source>
        <strain evidence="7">CGMCC 1.12919</strain>
    </source>
</reference>
<dbReference type="PANTHER" id="PTHR30055">
    <property type="entry name" value="HTH-TYPE TRANSCRIPTIONAL REGULATOR RUTR"/>
    <property type="match status" value="1"/>
</dbReference>
<evidence type="ECO:0000313" key="8">
    <source>
        <dbReference type="Proteomes" id="UP000637002"/>
    </source>
</evidence>
<dbReference type="Proteomes" id="UP000637002">
    <property type="component" value="Unassembled WGS sequence"/>
</dbReference>
<keyword evidence="2 4" id="KW-0238">DNA-binding</keyword>
<evidence type="ECO:0000256" key="2">
    <source>
        <dbReference type="ARBA" id="ARBA00023125"/>
    </source>
</evidence>
<keyword evidence="1" id="KW-0805">Transcription regulation</keyword>
<dbReference type="PANTHER" id="PTHR30055:SF234">
    <property type="entry name" value="HTH-TYPE TRANSCRIPTIONAL REGULATOR BETI"/>
    <property type="match status" value="1"/>
</dbReference>
<dbReference type="InterPro" id="IPR001647">
    <property type="entry name" value="HTH_TetR"/>
</dbReference>
<keyword evidence="8" id="KW-1185">Reference proteome</keyword>
<evidence type="ECO:0000256" key="3">
    <source>
        <dbReference type="ARBA" id="ARBA00023163"/>
    </source>
</evidence>
<reference evidence="7" key="1">
    <citation type="journal article" date="2014" name="Int. J. Syst. Evol. Microbiol.">
        <title>Complete genome sequence of Corynebacterium casei LMG S-19264T (=DSM 44701T), isolated from a smear-ripened cheese.</title>
        <authorList>
            <consortium name="US DOE Joint Genome Institute (JGI-PGF)"/>
            <person name="Walter F."/>
            <person name="Albersmeier A."/>
            <person name="Kalinowski J."/>
            <person name="Ruckert C."/>
        </authorList>
    </citation>
    <scope>NUCLEOTIDE SEQUENCE</scope>
    <source>
        <strain evidence="7">CGMCC 1.12919</strain>
    </source>
</reference>
<protein>
    <recommendedName>
        <fullName evidence="6">HTH tetR-type domain-containing protein</fullName>
    </recommendedName>
</protein>